<keyword evidence="2" id="KW-0812">Transmembrane</keyword>
<evidence type="ECO:0000313" key="3">
    <source>
        <dbReference type="EMBL" id="AJQ93097.1"/>
    </source>
</evidence>
<name>A0A0C5VEV0_9GAMM</name>
<evidence type="ECO:0000313" key="4">
    <source>
        <dbReference type="Proteomes" id="UP000032266"/>
    </source>
</evidence>
<dbReference type="KEGG" id="gsn:YC6258_01047"/>
<sequence>MANINLRPWRAELRKERQQQFVLVLLFVCVAAVAAVYSWNKYVDELISVQKNRNNFLTEQINIQKKKIDEIKTLQEERTKLVERMNVIQALQGDRPVIVRVFDELVRTLPDGVYYEEVSKKGAIISLNGVADKPSSISDLLRNLDASQWFDNAFLKDIKAVKDASGEQTGNSFNIVVQQSSPRKATETEGQ</sequence>
<dbReference type="Pfam" id="PF05137">
    <property type="entry name" value="PilN"/>
    <property type="match status" value="1"/>
</dbReference>
<dbReference type="HOGENOM" id="CLU_081304_1_2_6"/>
<protein>
    <submittedName>
        <fullName evidence="3">Tfp pilus assembly protein PilN</fullName>
    </submittedName>
</protein>
<dbReference type="GO" id="GO:0043683">
    <property type="term" value="P:type IV pilus assembly"/>
    <property type="evidence" value="ECO:0007669"/>
    <property type="project" value="TreeGrafter"/>
</dbReference>
<dbReference type="InterPro" id="IPR007813">
    <property type="entry name" value="PilN"/>
</dbReference>
<dbReference type="PANTHER" id="PTHR40278:SF2">
    <property type="entry name" value="TYPE IV PILUS INNER MEMBRANE COMPONENT PILN"/>
    <property type="match status" value="1"/>
</dbReference>
<dbReference type="AlphaFoldDB" id="A0A0C5VEV0"/>
<dbReference type="PATRIC" id="fig|1445510.3.peg.1023"/>
<keyword evidence="1" id="KW-0175">Coiled coil</keyword>
<feature type="transmembrane region" description="Helical" evidence="2">
    <location>
        <begin position="21"/>
        <end position="39"/>
    </location>
</feature>
<dbReference type="Proteomes" id="UP000032266">
    <property type="component" value="Chromosome"/>
</dbReference>
<dbReference type="PANTHER" id="PTHR40278">
    <property type="entry name" value="DNA UTILIZATION PROTEIN HOFN"/>
    <property type="match status" value="1"/>
</dbReference>
<dbReference type="GO" id="GO:0043107">
    <property type="term" value="P:type IV pilus-dependent motility"/>
    <property type="evidence" value="ECO:0007669"/>
    <property type="project" value="TreeGrafter"/>
</dbReference>
<organism evidence="3 4">
    <name type="scientific">Gynuella sunshinyii YC6258</name>
    <dbReference type="NCBI Taxonomy" id="1445510"/>
    <lineage>
        <taxon>Bacteria</taxon>
        <taxon>Pseudomonadati</taxon>
        <taxon>Pseudomonadota</taxon>
        <taxon>Gammaproteobacteria</taxon>
        <taxon>Oceanospirillales</taxon>
        <taxon>Saccharospirillaceae</taxon>
        <taxon>Gynuella</taxon>
    </lineage>
</organism>
<keyword evidence="4" id="KW-1185">Reference proteome</keyword>
<dbReference type="STRING" id="1445510.YC6258_01047"/>
<feature type="coiled-coil region" evidence="1">
    <location>
        <begin position="64"/>
        <end position="91"/>
    </location>
</feature>
<dbReference type="RefSeq" id="WP_044615996.1">
    <property type="nucleotide sequence ID" value="NZ_CP007142.1"/>
</dbReference>
<evidence type="ECO:0000256" key="1">
    <source>
        <dbReference type="SAM" id="Coils"/>
    </source>
</evidence>
<keyword evidence="2" id="KW-1133">Transmembrane helix</keyword>
<proteinExistence type="predicted"/>
<evidence type="ECO:0000256" key="2">
    <source>
        <dbReference type="SAM" id="Phobius"/>
    </source>
</evidence>
<accession>A0A0C5VEV0</accession>
<dbReference type="EMBL" id="CP007142">
    <property type="protein sequence ID" value="AJQ93097.1"/>
    <property type="molecule type" value="Genomic_DNA"/>
</dbReference>
<reference evidence="3 4" key="1">
    <citation type="submission" date="2014-01" db="EMBL/GenBank/DDBJ databases">
        <title>Full genme sequencing of cellulolytic bacterium Gynuella sunshinyii YC6258T gen. nov., sp. nov.</title>
        <authorList>
            <person name="Khan H."/>
            <person name="Chung E.J."/>
            <person name="Chung Y.R."/>
        </authorList>
    </citation>
    <scope>NUCLEOTIDE SEQUENCE [LARGE SCALE GENOMIC DNA]</scope>
    <source>
        <strain evidence="3 4">YC6258</strain>
    </source>
</reference>
<keyword evidence="2" id="KW-0472">Membrane</keyword>
<gene>
    <name evidence="3" type="ORF">YC6258_01047</name>
</gene>
<dbReference type="InterPro" id="IPR052534">
    <property type="entry name" value="Extracell_DNA_Util/SecSys_Comp"/>
</dbReference>
<dbReference type="OrthoDB" id="5296173at2"/>